<proteinExistence type="inferred from homology"/>
<evidence type="ECO:0000256" key="2">
    <source>
        <dbReference type="ARBA" id="ARBA00022676"/>
    </source>
</evidence>
<dbReference type="PANTHER" id="PTHR12526">
    <property type="entry name" value="GLYCOSYLTRANSFERASE"/>
    <property type="match status" value="1"/>
</dbReference>
<dbReference type="OrthoDB" id="5443996at2"/>
<comment type="caution">
    <text evidence="4">The sequence shown here is derived from an EMBL/GenBank/DDBJ whole genome shotgun (WGS) entry which is preliminary data.</text>
</comment>
<protein>
    <submittedName>
        <fullName evidence="4">Glycosyltransferase family 1 protein</fullName>
    </submittedName>
</protein>
<dbReference type="Pfam" id="PF13692">
    <property type="entry name" value="Glyco_trans_1_4"/>
    <property type="match status" value="1"/>
</dbReference>
<dbReference type="RefSeq" id="WP_128624447.1">
    <property type="nucleotide sequence ID" value="NZ_ML133508.1"/>
</dbReference>
<dbReference type="Gene3D" id="3.40.50.2000">
    <property type="entry name" value="Glycogen Phosphorylase B"/>
    <property type="match status" value="2"/>
</dbReference>
<accession>A0A432V9W8</accession>
<dbReference type="GO" id="GO:0016757">
    <property type="term" value="F:glycosyltransferase activity"/>
    <property type="evidence" value="ECO:0007669"/>
    <property type="project" value="UniProtKB-KW"/>
</dbReference>
<evidence type="ECO:0000313" key="4">
    <source>
        <dbReference type="EMBL" id="RUM98944.1"/>
    </source>
</evidence>
<dbReference type="SUPFAM" id="SSF53756">
    <property type="entry name" value="UDP-Glycosyltransferase/glycogen phosphorylase"/>
    <property type="match status" value="1"/>
</dbReference>
<keyword evidence="3 4" id="KW-0808">Transferase</keyword>
<dbReference type="EMBL" id="RKST01000003">
    <property type="protein sequence ID" value="RUM98944.1"/>
    <property type="molecule type" value="Genomic_DNA"/>
</dbReference>
<evidence type="ECO:0000256" key="3">
    <source>
        <dbReference type="ARBA" id="ARBA00022679"/>
    </source>
</evidence>
<dbReference type="AlphaFoldDB" id="A0A432V9W8"/>
<name>A0A432V9W8_9HYPH</name>
<dbReference type="PANTHER" id="PTHR12526:SF640">
    <property type="entry name" value="COLANIC ACID BIOSYNTHESIS GLYCOSYLTRANSFERASE WCAL-RELATED"/>
    <property type="match status" value="1"/>
</dbReference>
<keyword evidence="5" id="KW-1185">Reference proteome</keyword>
<reference evidence="4 5" key="1">
    <citation type="submission" date="2018-11" db="EMBL/GenBank/DDBJ databases">
        <title>Pseudaminobacter arsenicus sp. nov., an arsenic-resistant bacterium isolated from arsenic-rich aquifers.</title>
        <authorList>
            <person name="Mu Y."/>
        </authorList>
    </citation>
    <scope>NUCLEOTIDE SEQUENCE [LARGE SCALE GENOMIC DNA]</scope>
    <source>
        <strain evidence="4 5">CB3</strain>
    </source>
</reference>
<dbReference type="CDD" id="cd03801">
    <property type="entry name" value="GT4_PimA-like"/>
    <property type="match status" value="1"/>
</dbReference>
<keyword evidence="2" id="KW-0328">Glycosyltransferase</keyword>
<organism evidence="4 5">
    <name type="scientific">Borborobacter arsenicus</name>
    <dbReference type="NCBI Taxonomy" id="1851146"/>
    <lineage>
        <taxon>Bacteria</taxon>
        <taxon>Pseudomonadati</taxon>
        <taxon>Pseudomonadota</taxon>
        <taxon>Alphaproteobacteria</taxon>
        <taxon>Hyphomicrobiales</taxon>
        <taxon>Phyllobacteriaceae</taxon>
        <taxon>Borborobacter</taxon>
    </lineage>
</organism>
<gene>
    <name evidence="4" type="ORF">EET67_04685</name>
</gene>
<evidence type="ECO:0000313" key="5">
    <source>
        <dbReference type="Proteomes" id="UP000281647"/>
    </source>
</evidence>
<evidence type="ECO:0000256" key="1">
    <source>
        <dbReference type="ARBA" id="ARBA00009481"/>
    </source>
</evidence>
<sequence>MEIAFYAPMKPPGHPIPSGERQMARLLVKALTLAGHRVDIVSEMRSYVAQPHAEWLAATMREAENEIARLSERWAKGSRPDLWFCYHPYYKAPDLIGPRLAAAFAIPYVTAEASYSFRRNIGVWAEAQRLVAEAVKRAALNICFTRRDRDGLLAIAPQATLEMLPPFIDRESDTAVRPRGGGKGARLIAVAMMRRGDKLDSYVMLAQALGRITHLPWTMSIVGDGPCRTEVETAFAGLPRERIDWLGVLDPESVPAALREADIYVWPGCGEAYGLAYLEAQAAGLPVVAQNTAGVPEVVRDSLTGILTPAGNVAAFAAAIERLLTDEAERQRMADAAHRFVADDCSLEAAAARLAAILPKVTA</sequence>
<comment type="similarity">
    <text evidence="1">Belongs to the glycosyltransferase group 1 family. Glycosyltransferase 4 subfamily.</text>
</comment>
<dbReference type="Proteomes" id="UP000281647">
    <property type="component" value="Unassembled WGS sequence"/>
</dbReference>